<keyword evidence="1" id="KW-0472">Membrane</keyword>
<dbReference type="Proteomes" id="UP000505020">
    <property type="component" value="Chromosome"/>
</dbReference>
<keyword evidence="1" id="KW-1133">Transmembrane helix</keyword>
<gene>
    <name evidence="2" type="ORF">HPS36_14595</name>
</gene>
<evidence type="ECO:0000256" key="1">
    <source>
        <dbReference type="SAM" id="Phobius"/>
    </source>
</evidence>
<keyword evidence="3" id="KW-1185">Reference proteome</keyword>
<dbReference type="GeneID" id="55596255"/>
<protein>
    <submittedName>
        <fullName evidence="2">Uncharacterized protein</fullName>
    </submittedName>
</protein>
<name>A0A7D4C2K1_9EURY</name>
<proteinExistence type="predicted"/>
<evidence type="ECO:0000313" key="3">
    <source>
        <dbReference type="Proteomes" id="UP000505020"/>
    </source>
</evidence>
<organism evidence="2 3">
    <name type="scientific">Halorubrum salinarum</name>
    <dbReference type="NCBI Taxonomy" id="2739057"/>
    <lineage>
        <taxon>Archaea</taxon>
        <taxon>Methanobacteriati</taxon>
        <taxon>Methanobacteriota</taxon>
        <taxon>Stenosarchaea group</taxon>
        <taxon>Halobacteria</taxon>
        <taxon>Halobacteriales</taxon>
        <taxon>Haloferacaceae</taxon>
        <taxon>Halorubrum</taxon>
    </lineage>
</organism>
<sequence length="296" mass="31165">MQRLAGLVLTTFAVLLAVSTVGVAFGEFSLVVDLTVALVGLGFLTGSVLSLIELGQRIHQISRFLLADVRGGDDVATLPSGDHWLRIEANATALDEPVRGVLGDAPAVAVTSGGHIRERFAGVPWPSTRSGAGFEQTEAVPTRLDQSTTNVTLAATGTSRTVGDEIRVVGGDRRELTADDDVSSHTTNALSDVEIDVGDAVFRGRIFEHYLRITEATIPDGETVQLFGPVTVVTAGGETTVTPAGRFANRPLITTEGWGAILRRIGRRIGILSLVAPLTGVTGLFLLTLVGVTFIE</sequence>
<dbReference type="EMBL" id="CP053941">
    <property type="protein sequence ID" value="QKG94036.1"/>
    <property type="molecule type" value="Genomic_DNA"/>
</dbReference>
<keyword evidence="1" id="KW-0812">Transmembrane</keyword>
<evidence type="ECO:0000313" key="2">
    <source>
        <dbReference type="EMBL" id="QKG94036.1"/>
    </source>
</evidence>
<dbReference type="AlphaFoldDB" id="A0A7D4C2K1"/>
<feature type="transmembrane region" description="Helical" evidence="1">
    <location>
        <begin position="271"/>
        <end position="295"/>
    </location>
</feature>
<dbReference type="KEGG" id="hsai:HPS36_14595"/>
<reference evidence="2 3" key="1">
    <citation type="submission" date="2020-05" db="EMBL/GenBank/DDBJ databases">
        <title>Halorubrum RHB-C sp.nov., an extremely halophilic archaeon isolated from solar salt farm.</title>
        <authorList>
            <person name="Ho H."/>
            <person name="Danganan R.E."/>
            <person name="Dedeles G.R."/>
            <person name="Kim S.-G."/>
        </authorList>
    </citation>
    <scope>NUCLEOTIDE SEQUENCE [LARGE SCALE GENOMIC DNA]</scope>
    <source>
        <strain evidence="2 3">RHB-C</strain>
    </source>
</reference>
<dbReference type="RefSeq" id="WP_173230711.1">
    <property type="nucleotide sequence ID" value="NZ_CP053941.1"/>
</dbReference>
<feature type="transmembrane region" description="Helical" evidence="1">
    <location>
        <begin position="34"/>
        <end position="54"/>
    </location>
</feature>
<accession>A0A7D4C2K1</accession>